<name>A0ABY9WD86_9BACI</name>
<proteinExistence type="predicted"/>
<dbReference type="Proteomes" id="UP001303701">
    <property type="component" value="Chromosome"/>
</dbReference>
<gene>
    <name evidence="1" type="ORF">RI196_03975</name>
</gene>
<accession>A0ABY9WD86</accession>
<sequence length="192" mass="22564">MKNLLFIMGITINFMMFSINSDELKIYKDHEDKKMEEQNLSEAFKNDSYSFALSLQYVDYEDKVVFKNEQIAKQRLKNVQKYLDDLTDHGTSFHAVENLEINDKWQKLVEDVAYLKYYGFDESEILNDLNIAGALILQAENYYDKPSLSYLYQIFTDLNSAINGEKVKYNVTRTFSPESQFKRVSLYLASKK</sequence>
<dbReference type="RefSeq" id="WP_311066960.1">
    <property type="nucleotide sequence ID" value="NZ_CP134501.1"/>
</dbReference>
<protein>
    <submittedName>
        <fullName evidence="1">Uncharacterized protein</fullName>
    </submittedName>
</protein>
<evidence type="ECO:0000313" key="2">
    <source>
        <dbReference type="Proteomes" id="UP001303701"/>
    </source>
</evidence>
<evidence type="ECO:0000313" key="1">
    <source>
        <dbReference type="EMBL" id="WNF33855.1"/>
    </source>
</evidence>
<dbReference type="GeneID" id="301125105"/>
<keyword evidence="2" id="KW-1185">Reference proteome</keyword>
<reference evidence="1 2" key="1">
    <citation type="submission" date="2023-09" db="EMBL/GenBank/DDBJ databases">
        <title>Different Types of Thermotolerant Ring-Cleaving Dioxygenases derived from Aeribacillus composti HB-1 applied for multiple aromatic hydrocarbons removal.</title>
        <authorList>
            <person name="Cao L."/>
            <person name="Li M."/>
            <person name="Ma T."/>
        </authorList>
    </citation>
    <scope>NUCLEOTIDE SEQUENCE [LARGE SCALE GENOMIC DNA]</scope>
    <source>
        <strain evidence="1 2">HB-1</strain>
    </source>
</reference>
<organism evidence="1 2">
    <name type="scientific">Aeribacillus composti</name>
    <dbReference type="NCBI Taxonomy" id="1868734"/>
    <lineage>
        <taxon>Bacteria</taxon>
        <taxon>Bacillati</taxon>
        <taxon>Bacillota</taxon>
        <taxon>Bacilli</taxon>
        <taxon>Bacillales</taxon>
        <taxon>Bacillaceae</taxon>
        <taxon>Aeribacillus</taxon>
    </lineage>
</organism>
<dbReference type="EMBL" id="CP134501">
    <property type="protein sequence ID" value="WNF33855.1"/>
    <property type="molecule type" value="Genomic_DNA"/>
</dbReference>